<evidence type="ECO:0000313" key="1">
    <source>
        <dbReference type="EMBL" id="GFY39363.1"/>
    </source>
</evidence>
<sequence>MWVVIFSLPSAARLPSSDLWDMVLRFLLPALLGLGLGKELTRAPAIATTSSQRTAHHVPPAAPLGRLPLVFRSPCRRCPLAAAAPLAYGNGGIAGNGSFPNGVGLGLAGHGLAAPPPTEMGNCR</sequence>
<comment type="caution">
    <text evidence="1">The sequence shown here is derived from an EMBL/GenBank/DDBJ whole genome shotgun (WGS) entry which is preliminary data.</text>
</comment>
<dbReference type="AlphaFoldDB" id="A0A8X7BQ93"/>
<protein>
    <submittedName>
        <fullName evidence="1">Uncharacterized protein</fullName>
    </submittedName>
</protein>
<keyword evidence="2" id="KW-1185">Reference proteome</keyword>
<reference evidence="1" key="1">
    <citation type="submission" date="2020-08" db="EMBL/GenBank/DDBJ databases">
        <title>Multicomponent nature underlies the extraordinary mechanical properties of spider dragline silk.</title>
        <authorList>
            <person name="Kono N."/>
            <person name="Nakamura H."/>
            <person name="Mori M."/>
            <person name="Yoshida Y."/>
            <person name="Ohtoshi R."/>
            <person name="Malay A.D."/>
            <person name="Moran D.A.P."/>
            <person name="Tomita M."/>
            <person name="Numata K."/>
            <person name="Arakawa K."/>
        </authorList>
    </citation>
    <scope>NUCLEOTIDE SEQUENCE</scope>
</reference>
<evidence type="ECO:0000313" key="2">
    <source>
        <dbReference type="Proteomes" id="UP000886998"/>
    </source>
</evidence>
<organism evidence="1 2">
    <name type="scientific">Trichonephila inaurata madagascariensis</name>
    <dbReference type="NCBI Taxonomy" id="2747483"/>
    <lineage>
        <taxon>Eukaryota</taxon>
        <taxon>Metazoa</taxon>
        <taxon>Ecdysozoa</taxon>
        <taxon>Arthropoda</taxon>
        <taxon>Chelicerata</taxon>
        <taxon>Arachnida</taxon>
        <taxon>Araneae</taxon>
        <taxon>Araneomorphae</taxon>
        <taxon>Entelegynae</taxon>
        <taxon>Araneoidea</taxon>
        <taxon>Nephilidae</taxon>
        <taxon>Trichonephila</taxon>
        <taxon>Trichonephila inaurata</taxon>
    </lineage>
</organism>
<name>A0A8X7BQ93_9ARAC</name>
<proteinExistence type="predicted"/>
<accession>A0A8X7BQ93</accession>
<gene>
    <name evidence="1" type="ORF">TNIN_152011</name>
</gene>
<dbReference type="EMBL" id="BMAV01001353">
    <property type="protein sequence ID" value="GFY39363.1"/>
    <property type="molecule type" value="Genomic_DNA"/>
</dbReference>
<dbReference type="Proteomes" id="UP000886998">
    <property type="component" value="Unassembled WGS sequence"/>
</dbReference>